<gene>
    <name evidence="1" type="ORF">E1B28_010718</name>
</gene>
<evidence type="ECO:0000313" key="1">
    <source>
        <dbReference type="EMBL" id="KAG7089005.1"/>
    </source>
</evidence>
<evidence type="ECO:0000313" key="2">
    <source>
        <dbReference type="Proteomes" id="UP001049176"/>
    </source>
</evidence>
<dbReference type="Proteomes" id="UP001049176">
    <property type="component" value="Chromosome 7"/>
</dbReference>
<sequence>MSSSLEDISFVESQSVAAIREFRNHIYTEAYQHANPAEFLNNEWINEWINVDKLRQFLKLHSSHAVPKQELSSVPTSTLIPIKQESDEDQGKNPLHGPRTLIVKDGDCKVIEVLNLEDKLDQPISADNQRSPSITVLDFEEQETSPSPCLTAHDSWFHDVVWEPSDTVWPLAIKSEVHPYVSADCPLHVTREKVIHRLEQLSEIPPVWPVPEKPTGFILDLSDPMHHLYETEKDGKWHPTPDYLIKHYMSTLTHNPRE</sequence>
<keyword evidence="2" id="KW-1185">Reference proteome</keyword>
<reference evidence="1" key="1">
    <citation type="journal article" date="2021" name="Genome Biol. Evol.">
        <title>The assembled and annotated genome of the fairy-ring fungus Marasmius oreades.</title>
        <authorList>
            <person name="Hiltunen M."/>
            <person name="Ament-Velasquez S.L."/>
            <person name="Johannesson H."/>
        </authorList>
    </citation>
    <scope>NUCLEOTIDE SEQUENCE</scope>
    <source>
        <strain evidence="1">03SP1</strain>
    </source>
</reference>
<organism evidence="1 2">
    <name type="scientific">Marasmius oreades</name>
    <name type="common">fairy-ring Marasmius</name>
    <dbReference type="NCBI Taxonomy" id="181124"/>
    <lineage>
        <taxon>Eukaryota</taxon>
        <taxon>Fungi</taxon>
        <taxon>Dikarya</taxon>
        <taxon>Basidiomycota</taxon>
        <taxon>Agaricomycotina</taxon>
        <taxon>Agaricomycetes</taxon>
        <taxon>Agaricomycetidae</taxon>
        <taxon>Agaricales</taxon>
        <taxon>Marasmiineae</taxon>
        <taxon>Marasmiaceae</taxon>
        <taxon>Marasmius</taxon>
    </lineage>
</organism>
<dbReference type="EMBL" id="CM032187">
    <property type="protein sequence ID" value="KAG7089005.1"/>
    <property type="molecule type" value="Genomic_DNA"/>
</dbReference>
<name>A0A9P7RTC7_9AGAR</name>
<protein>
    <submittedName>
        <fullName evidence="1">Uncharacterized protein</fullName>
    </submittedName>
</protein>
<accession>A0A9P7RTC7</accession>
<comment type="caution">
    <text evidence="1">The sequence shown here is derived from an EMBL/GenBank/DDBJ whole genome shotgun (WGS) entry which is preliminary data.</text>
</comment>
<proteinExistence type="predicted"/>
<dbReference type="AlphaFoldDB" id="A0A9P7RTC7"/>